<protein>
    <submittedName>
        <fullName evidence="1">Uncharacterized protein</fullName>
    </submittedName>
</protein>
<sequence>MVVVGSLRPSIGQALACLVDGGAIGSIICQLLYEPCCEEATKAYATCAELTTVVKAFMSRILSIISCIRLKIVSWLHNFCSGNQARHVNWHEFLYLMSIICKS</sequence>
<proteinExistence type="predicted"/>
<reference evidence="1" key="2">
    <citation type="journal article" date="2015" name="Data Brief">
        <title>Shoot transcriptome of the giant reed, Arundo donax.</title>
        <authorList>
            <person name="Barrero R.A."/>
            <person name="Guerrero F.D."/>
            <person name="Moolhuijzen P."/>
            <person name="Goolsby J.A."/>
            <person name="Tidwell J."/>
            <person name="Bellgard S.E."/>
            <person name="Bellgard M.I."/>
        </authorList>
    </citation>
    <scope>NUCLEOTIDE SEQUENCE</scope>
    <source>
        <tissue evidence="1">Shoot tissue taken approximately 20 cm above the soil surface</tissue>
    </source>
</reference>
<accession>A0A0A9H2K9</accession>
<reference evidence="1" key="1">
    <citation type="submission" date="2014-09" db="EMBL/GenBank/DDBJ databases">
        <authorList>
            <person name="Magalhaes I.L.F."/>
            <person name="Oliveira U."/>
            <person name="Santos F.R."/>
            <person name="Vidigal T.H.D.A."/>
            <person name="Brescovit A.D."/>
            <person name="Santos A.J."/>
        </authorList>
    </citation>
    <scope>NUCLEOTIDE SEQUENCE</scope>
    <source>
        <tissue evidence="1">Shoot tissue taken approximately 20 cm above the soil surface</tissue>
    </source>
</reference>
<organism evidence="1">
    <name type="scientific">Arundo donax</name>
    <name type="common">Giant reed</name>
    <name type="synonym">Donax arundinaceus</name>
    <dbReference type="NCBI Taxonomy" id="35708"/>
    <lineage>
        <taxon>Eukaryota</taxon>
        <taxon>Viridiplantae</taxon>
        <taxon>Streptophyta</taxon>
        <taxon>Embryophyta</taxon>
        <taxon>Tracheophyta</taxon>
        <taxon>Spermatophyta</taxon>
        <taxon>Magnoliopsida</taxon>
        <taxon>Liliopsida</taxon>
        <taxon>Poales</taxon>
        <taxon>Poaceae</taxon>
        <taxon>PACMAD clade</taxon>
        <taxon>Arundinoideae</taxon>
        <taxon>Arundineae</taxon>
        <taxon>Arundo</taxon>
    </lineage>
</organism>
<evidence type="ECO:0000313" key="1">
    <source>
        <dbReference type="EMBL" id="JAE31470.1"/>
    </source>
</evidence>
<dbReference type="AlphaFoldDB" id="A0A0A9H2K9"/>
<name>A0A0A9H2K9_ARUDO</name>
<dbReference type="EMBL" id="GBRH01166426">
    <property type="protein sequence ID" value="JAE31470.1"/>
    <property type="molecule type" value="Transcribed_RNA"/>
</dbReference>